<comment type="caution">
    <text evidence="1">The sequence shown here is derived from an EMBL/GenBank/DDBJ whole genome shotgun (WGS) entry which is preliminary data.</text>
</comment>
<evidence type="ECO:0000313" key="1">
    <source>
        <dbReference type="EMBL" id="OIQ87983.1"/>
    </source>
</evidence>
<gene>
    <name evidence="1" type="ORF">GALL_301230</name>
</gene>
<protein>
    <submittedName>
        <fullName evidence="1">Uncharacterized protein</fullName>
    </submittedName>
</protein>
<organism evidence="1">
    <name type="scientific">mine drainage metagenome</name>
    <dbReference type="NCBI Taxonomy" id="410659"/>
    <lineage>
        <taxon>unclassified sequences</taxon>
        <taxon>metagenomes</taxon>
        <taxon>ecological metagenomes</taxon>
    </lineage>
</organism>
<proteinExistence type="predicted"/>
<accession>A0A1J5R7E9</accession>
<dbReference type="EMBL" id="MLJW01000393">
    <property type="protein sequence ID" value="OIQ87983.1"/>
    <property type="molecule type" value="Genomic_DNA"/>
</dbReference>
<name>A0A1J5R7E9_9ZZZZ</name>
<dbReference type="AlphaFoldDB" id="A0A1J5R7E9"/>
<sequence length="410" mass="42307">MASGVSGEGTFEQVVLTGGDLGSGSRLFLLDGAQQVAHARSSSRGHGDGDCGSGVFGEFELGACGESAGGVVEALCEPAQGVGECLPGAQCRKVAVHASCRFEDRSDAVARWDVNGYAGVVREGRDEDGDKFLVRRLAALLGFPVFAFSTLDADAERNGVVLRRSVRLLDGARLVAGSGDQRVERGDPVDDEVVCVAEVFLEGAELDLLCPRRCFITFGTFAQGAGKVGVGLGVAFILRCLFDRLLEFAAGLVEMPGSLTRSGDRGGDTSECLPGCGETKSFGGDDDGVLGGGGGVLGAVAFCRCCCRCAVAFCHDRLDADESGAGGDEVRVWWRGAGFGARGGEPGVERLANEPQVGLTGRERLDERVELGYACLSVPFACARADVLGGFLGPGAAQWAQAPAPVGGDP</sequence>
<reference evidence="1" key="1">
    <citation type="submission" date="2016-10" db="EMBL/GenBank/DDBJ databases">
        <title>Sequence of Gallionella enrichment culture.</title>
        <authorList>
            <person name="Poehlein A."/>
            <person name="Muehling M."/>
            <person name="Daniel R."/>
        </authorList>
    </citation>
    <scope>NUCLEOTIDE SEQUENCE</scope>
</reference>